<dbReference type="Gene3D" id="3.30.70.1320">
    <property type="entry name" value="Multidrug efflux transporter AcrB pore domain like"/>
    <property type="match status" value="1"/>
</dbReference>
<dbReference type="SUPFAM" id="SSF82714">
    <property type="entry name" value="Multidrug efflux transporter AcrB TolC docking domain, DN and DC subdomains"/>
    <property type="match status" value="2"/>
</dbReference>
<evidence type="ECO:0000256" key="6">
    <source>
        <dbReference type="ARBA" id="ARBA00022989"/>
    </source>
</evidence>
<dbReference type="EMBL" id="LNKT01000023">
    <property type="protein sequence ID" value="KYJ86520.1"/>
    <property type="molecule type" value="Genomic_DNA"/>
</dbReference>
<proteinExistence type="inferred from homology"/>
<feature type="transmembrane region" description="Helical" evidence="8">
    <location>
        <begin position="880"/>
        <end position="900"/>
    </location>
</feature>
<dbReference type="GO" id="GO:0008324">
    <property type="term" value="F:monoatomic cation transmembrane transporter activity"/>
    <property type="evidence" value="ECO:0007669"/>
    <property type="project" value="InterPro"/>
</dbReference>
<dbReference type="PANTHER" id="PTHR32063">
    <property type="match status" value="1"/>
</dbReference>
<accession>A0A151CG58</accession>
<evidence type="ECO:0000256" key="8">
    <source>
        <dbReference type="SAM" id="Phobius"/>
    </source>
</evidence>
<dbReference type="InterPro" id="IPR004763">
    <property type="entry name" value="CusA-like"/>
</dbReference>
<evidence type="ECO:0000313" key="10">
    <source>
        <dbReference type="Proteomes" id="UP000075359"/>
    </source>
</evidence>
<evidence type="ECO:0000256" key="1">
    <source>
        <dbReference type="ARBA" id="ARBA00004651"/>
    </source>
</evidence>
<keyword evidence="5 8" id="KW-0812">Transmembrane</keyword>
<dbReference type="OrthoDB" id="9798415at2"/>
<dbReference type="Gene3D" id="3.30.70.1430">
    <property type="entry name" value="Multidrug efflux transporter AcrB pore domain"/>
    <property type="match status" value="2"/>
</dbReference>
<dbReference type="Pfam" id="PF00873">
    <property type="entry name" value="ACR_tran"/>
    <property type="match status" value="1"/>
</dbReference>
<evidence type="ECO:0000313" key="9">
    <source>
        <dbReference type="EMBL" id="KYJ86520.1"/>
    </source>
</evidence>
<dbReference type="AlphaFoldDB" id="A0A151CG58"/>
<dbReference type="GO" id="GO:0042910">
    <property type="term" value="F:xenobiotic transmembrane transporter activity"/>
    <property type="evidence" value="ECO:0007669"/>
    <property type="project" value="TreeGrafter"/>
</dbReference>
<dbReference type="Gene3D" id="3.30.70.1440">
    <property type="entry name" value="Multidrug efflux transporter AcrB pore domain"/>
    <property type="match status" value="1"/>
</dbReference>
<evidence type="ECO:0000256" key="7">
    <source>
        <dbReference type="ARBA" id="ARBA00023136"/>
    </source>
</evidence>
<gene>
    <name evidence="9" type="ORF">AS592_06870</name>
</gene>
<feature type="transmembrane region" description="Helical" evidence="8">
    <location>
        <begin position="389"/>
        <end position="411"/>
    </location>
</feature>
<dbReference type="RefSeq" id="WP_067330817.1">
    <property type="nucleotide sequence ID" value="NZ_LNKT01000023.1"/>
</dbReference>
<evidence type="ECO:0000256" key="3">
    <source>
        <dbReference type="ARBA" id="ARBA00022448"/>
    </source>
</evidence>
<feature type="transmembrane region" description="Helical" evidence="8">
    <location>
        <begin position="465"/>
        <end position="492"/>
    </location>
</feature>
<feature type="transmembrane region" description="Helical" evidence="8">
    <location>
        <begin position="906"/>
        <end position="930"/>
    </location>
</feature>
<dbReference type="GO" id="GO:0005886">
    <property type="term" value="C:plasma membrane"/>
    <property type="evidence" value="ECO:0007669"/>
    <property type="project" value="UniProtKB-SubCell"/>
</dbReference>
<dbReference type="InterPro" id="IPR001036">
    <property type="entry name" value="Acrflvin-R"/>
</dbReference>
<keyword evidence="7 8" id="KW-0472">Membrane</keyword>
<feature type="transmembrane region" description="Helical" evidence="8">
    <location>
        <begin position="432"/>
        <end position="453"/>
    </location>
</feature>
<name>A0A151CG58_9BACT</name>
<dbReference type="Gene3D" id="1.20.1640.10">
    <property type="entry name" value="Multidrug efflux transporter AcrB transmembrane domain"/>
    <property type="match status" value="2"/>
</dbReference>
<feature type="transmembrane region" description="Helical" evidence="8">
    <location>
        <begin position="513"/>
        <end position="539"/>
    </location>
</feature>
<feature type="transmembrane region" description="Helical" evidence="8">
    <location>
        <begin position="951"/>
        <end position="973"/>
    </location>
</feature>
<sequence length="1017" mass="112233">MKRFFEILIQYKFLILALFIAISGFGYKAYQDIPVDAFPDITPKQVVIYTESSGNSAEDIEKLITYPIEAAMSGLPGVKMILSNSIFGLSYVSIFFEDGYDTYLLRQLVTERLNSIDIPDGWGTPVMGPNTTGLGQVLWYALKDESGSYSASQLRQMHEYTVTPLLKSVDGVEEVISWGGFEKQYEVLIDPKRLQSVDVTYSEVLQALEKSNRSVGGQYLEFNKEQYLIRGAGLYQTLDDIRNTVIRTKEAKAVTIKDIATVQEGKAPRFGAVSVDGKERVFGMVLQRSGTNAAKVVEKIKEKMPLVDAALPKGVSIDIIYDRTEITHKAVSTMSSALLTGSILVAIILFLFLFELRSAFIVILSLPVSLLIAFLLMQEYGISANLMSLSGLAIAIGMIVDGTIVVVENSFRLLHDNPKLSRSEVIAEATAEVAKPVLFALLIIAVVFIPLLSLEGLAGKLYTPMAIDIVFVMLGSLAVALLLVPVLSFMMLKQGKHSNSPLMNAIKSFYTPMLDYAVHHAKTLVTVTFVIFFLLAGLLSQQGREFMPELNEETIMYRVIAIPGTALTQSVENAQAIENFIKKEYPKEVLSVLSMIGRSEKGETAQANYMEVLLTLDPAFKDIPKLDKELTSKLKKKFNYLQFISTQPIAMRIEELLEGVSAELAVKIYGEDQKVMSNIATQISGVLQSVEGLDHAEIETQLGQAQINIKPDYLALSRYGLNVEDVMQVIRYGVGEEAVTQKIEGVKRFGIVAKLKHAKQDIESLKSLILRSDSGKVVTLEEVCDITVKQGPAFIKREDLSRYMVLSLEVEGRDIATFVEEANEKIMKEVTIPDGYYIKWAGDFKNMQEATATLAMIIPITLLLILLLLYTAFNSFKKAFLILLGVPLGMIGGIVGLLISGEYLSVSAIVGFIAIFAIAILNGIVLVSFIDELHRKFPHVKMPELVKDATLLRLRPVLMTAFTTLFGILPLLYATGVGSEIQYPLSVVVTGGIISSTILTLLVLPGLYVLFFNNKEA</sequence>
<organism evidence="9 10">
    <name type="scientific">Sulfurovum riftiae</name>
    <dbReference type="NCBI Taxonomy" id="1630136"/>
    <lineage>
        <taxon>Bacteria</taxon>
        <taxon>Pseudomonadati</taxon>
        <taxon>Campylobacterota</taxon>
        <taxon>Epsilonproteobacteria</taxon>
        <taxon>Campylobacterales</taxon>
        <taxon>Sulfurovaceae</taxon>
        <taxon>Sulfurovum</taxon>
    </lineage>
</organism>
<comment type="similarity">
    <text evidence="2">Belongs to the resistance-nodulation-cell division (RND) (TC 2.A.6) family.</text>
</comment>
<comment type="caution">
    <text evidence="9">The sequence shown here is derived from an EMBL/GenBank/DDBJ whole genome shotgun (WGS) entry which is preliminary data.</text>
</comment>
<keyword evidence="6 8" id="KW-1133">Transmembrane helix</keyword>
<dbReference type="SUPFAM" id="SSF82693">
    <property type="entry name" value="Multidrug efflux transporter AcrB pore domain, PN1, PN2, PC1 and PC2 subdomains"/>
    <property type="match status" value="2"/>
</dbReference>
<evidence type="ECO:0000256" key="4">
    <source>
        <dbReference type="ARBA" id="ARBA00022475"/>
    </source>
</evidence>
<keyword evidence="4" id="KW-1003">Cell membrane</keyword>
<dbReference type="Proteomes" id="UP000075359">
    <property type="component" value="Unassembled WGS sequence"/>
</dbReference>
<evidence type="ECO:0000256" key="5">
    <source>
        <dbReference type="ARBA" id="ARBA00022692"/>
    </source>
</evidence>
<feature type="transmembrane region" description="Helical" evidence="8">
    <location>
        <begin position="985"/>
        <end position="1011"/>
    </location>
</feature>
<dbReference type="STRING" id="1630136.AS592_06870"/>
<dbReference type="NCBIfam" id="TIGR00914">
    <property type="entry name" value="2A0601"/>
    <property type="match status" value="1"/>
</dbReference>
<dbReference type="Gene3D" id="3.30.2090.10">
    <property type="entry name" value="Multidrug efflux transporter AcrB TolC docking domain, DN and DC subdomains"/>
    <property type="match status" value="2"/>
</dbReference>
<feature type="transmembrane region" description="Helical" evidence="8">
    <location>
        <begin position="854"/>
        <end position="873"/>
    </location>
</feature>
<dbReference type="PANTHER" id="PTHR32063:SF24">
    <property type="entry name" value="CATION EFFLUX SYSTEM (ACRB_ACRD_ACRF FAMILY)"/>
    <property type="match status" value="1"/>
</dbReference>
<feature type="transmembrane region" description="Helical" evidence="8">
    <location>
        <begin position="334"/>
        <end position="354"/>
    </location>
</feature>
<feature type="transmembrane region" description="Helical" evidence="8">
    <location>
        <begin position="359"/>
        <end position="377"/>
    </location>
</feature>
<protein>
    <submittedName>
        <fullName evidence="9">Heavy metal resistance protein CzcA</fullName>
    </submittedName>
</protein>
<reference evidence="9 10" key="1">
    <citation type="submission" date="2015-11" db="EMBL/GenBank/DDBJ databases">
        <title>Draft genome of Sulfurovum riftiae 1812E, a member of the Epsilonproteobacteria isolated from the tube of the deep-sea hydrothermal vent tubewom Riftia pachyptila.</title>
        <authorList>
            <person name="Vetriani C."/>
            <person name="Giovannelli D."/>
        </authorList>
    </citation>
    <scope>NUCLEOTIDE SEQUENCE [LARGE SCALE GENOMIC DNA]</scope>
    <source>
        <strain evidence="9 10">1812E</strain>
    </source>
</reference>
<dbReference type="PRINTS" id="PR00702">
    <property type="entry name" value="ACRIFLAVINRP"/>
</dbReference>
<feature type="transmembrane region" description="Helical" evidence="8">
    <location>
        <begin position="12"/>
        <end position="30"/>
    </location>
</feature>
<keyword evidence="3" id="KW-0813">Transport</keyword>
<dbReference type="InterPro" id="IPR027463">
    <property type="entry name" value="AcrB_DN_DC_subdom"/>
</dbReference>
<comment type="subcellular location">
    <subcellularLocation>
        <location evidence="1">Cell membrane</location>
        <topology evidence="1">Multi-pass membrane protein</topology>
    </subcellularLocation>
</comment>
<keyword evidence="10" id="KW-1185">Reference proteome</keyword>
<evidence type="ECO:0000256" key="2">
    <source>
        <dbReference type="ARBA" id="ARBA00010942"/>
    </source>
</evidence>
<dbReference type="SUPFAM" id="SSF82866">
    <property type="entry name" value="Multidrug efflux transporter AcrB transmembrane domain"/>
    <property type="match status" value="2"/>
</dbReference>